<evidence type="ECO:0000256" key="6">
    <source>
        <dbReference type="HAMAP-Rule" id="MF_01877"/>
    </source>
</evidence>
<dbReference type="CDD" id="cd21631">
    <property type="entry name" value="RHH_CopG_NikR-like"/>
    <property type="match status" value="1"/>
</dbReference>
<evidence type="ECO:0000256" key="2">
    <source>
        <dbReference type="ARBA" id="ARBA00022552"/>
    </source>
</evidence>
<evidence type="ECO:0000313" key="9">
    <source>
        <dbReference type="Proteomes" id="UP000291269"/>
    </source>
</evidence>
<dbReference type="Gene3D" id="3.40.1010.10">
    <property type="entry name" value="Cobalt-precorrin-4 Transmethylase, Domain 1"/>
    <property type="match status" value="1"/>
</dbReference>
<dbReference type="InterPro" id="IPR000878">
    <property type="entry name" value="4pyrrol_Mease"/>
</dbReference>
<gene>
    <name evidence="6 8" type="primary">rsmI</name>
    <name evidence="8" type="ORF">ESZ91_04900</name>
</gene>
<dbReference type="SUPFAM" id="SSF53790">
    <property type="entry name" value="Tetrapyrrole methylase"/>
    <property type="match status" value="1"/>
</dbReference>
<comment type="catalytic activity">
    <reaction evidence="6">
        <text>cytidine(1402) in 16S rRNA + S-adenosyl-L-methionine = 2'-O-methylcytidine(1402) in 16S rRNA + S-adenosyl-L-homocysteine + H(+)</text>
        <dbReference type="Rhea" id="RHEA:42924"/>
        <dbReference type="Rhea" id="RHEA-COMP:10285"/>
        <dbReference type="Rhea" id="RHEA-COMP:10286"/>
        <dbReference type="ChEBI" id="CHEBI:15378"/>
        <dbReference type="ChEBI" id="CHEBI:57856"/>
        <dbReference type="ChEBI" id="CHEBI:59789"/>
        <dbReference type="ChEBI" id="CHEBI:74495"/>
        <dbReference type="ChEBI" id="CHEBI:82748"/>
        <dbReference type="EC" id="2.1.1.198"/>
    </reaction>
</comment>
<dbReference type="InterPro" id="IPR008189">
    <property type="entry name" value="rRNA_ssu_MeTfrase_I"/>
</dbReference>
<keyword evidence="9" id="KW-1185">Reference proteome</keyword>
<feature type="domain" description="Tetrapyrrole methylase" evidence="7">
    <location>
        <begin position="1"/>
        <end position="193"/>
    </location>
</feature>
<dbReference type="GO" id="GO:0070677">
    <property type="term" value="F:rRNA (cytosine-2'-O-)-methyltransferase activity"/>
    <property type="evidence" value="ECO:0007669"/>
    <property type="project" value="UniProtKB-UniRule"/>
</dbReference>
<evidence type="ECO:0000256" key="3">
    <source>
        <dbReference type="ARBA" id="ARBA00022603"/>
    </source>
</evidence>
<dbReference type="Pfam" id="PF00590">
    <property type="entry name" value="TP_methylase"/>
    <property type="match status" value="1"/>
</dbReference>
<keyword evidence="5 6" id="KW-0949">S-adenosyl-L-methionine</keyword>
<evidence type="ECO:0000256" key="4">
    <source>
        <dbReference type="ARBA" id="ARBA00022679"/>
    </source>
</evidence>
<dbReference type="Proteomes" id="UP000291269">
    <property type="component" value="Unassembled WGS sequence"/>
</dbReference>
<dbReference type="NCBIfam" id="TIGR00096">
    <property type="entry name" value="16S rRNA (cytidine(1402)-2'-O)-methyltransferase"/>
    <property type="match status" value="1"/>
</dbReference>
<dbReference type="EMBL" id="SDOZ01000002">
    <property type="protein sequence ID" value="RXZ61732.1"/>
    <property type="molecule type" value="Genomic_DNA"/>
</dbReference>
<keyword evidence="3 6" id="KW-0489">Methyltransferase</keyword>
<protein>
    <recommendedName>
        <fullName evidence="6">Ribosomal RNA small subunit methyltransferase I</fullName>
        <ecNumber evidence="6">2.1.1.198</ecNumber>
    </recommendedName>
    <alternativeName>
        <fullName evidence="6">16S rRNA 2'-O-ribose C1402 methyltransferase</fullName>
    </alternativeName>
    <alternativeName>
        <fullName evidence="6">rRNA (cytidine-2'-O-)-methyltransferase RsmI</fullName>
    </alternativeName>
</protein>
<dbReference type="FunFam" id="3.40.1010.10:FF:000007">
    <property type="entry name" value="Ribosomal RNA small subunit methyltransferase I"/>
    <property type="match status" value="1"/>
</dbReference>
<dbReference type="Gene3D" id="3.30.950.10">
    <property type="entry name" value="Methyltransferase, Cobalt-precorrin-4 Transmethylase, Domain 2"/>
    <property type="match status" value="1"/>
</dbReference>
<comment type="function">
    <text evidence="6">Catalyzes the 2'-O-methylation of the ribose of cytidine 1402 (C1402) in 16S rRNA.</text>
</comment>
<comment type="similarity">
    <text evidence="6">Belongs to the methyltransferase superfamily. RsmI family.</text>
</comment>
<evidence type="ECO:0000313" key="8">
    <source>
        <dbReference type="EMBL" id="RXZ61732.1"/>
    </source>
</evidence>
<keyword evidence="2 6" id="KW-0698">rRNA processing</keyword>
<organism evidence="8 9">
    <name type="scientific">Candidatus Borkfalkia ceftriaxoniphila</name>
    <dbReference type="NCBI Taxonomy" id="2508949"/>
    <lineage>
        <taxon>Bacteria</taxon>
        <taxon>Bacillati</taxon>
        <taxon>Bacillota</taxon>
        <taxon>Clostridia</taxon>
        <taxon>Christensenellales</taxon>
        <taxon>Christensenellaceae</taxon>
        <taxon>Candidatus Borkfalkia</taxon>
    </lineage>
</organism>
<dbReference type="HAMAP" id="MF_01877">
    <property type="entry name" value="16SrRNA_methyltr_I"/>
    <property type="match status" value="1"/>
</dbReference>
<proteinExistence type="inferred from homology"/>
<evidence type="ECO:0000259" key="7">
    <source>
        <dbReference type="Pfam" id="PF00590"/>
    </source>
</evidence>
<dbReference type="AlphaFoldDB" id="A0A4Q2KDZ8"/>
<evidence type="ECO:0000256" key="5">
    <source>
        <dbReference type="ARBA" id="ARBA00022691"/>
    </source>
</evidence>
<keyword evidence="4 6" id="KW-0808">Transferase</keyword>
<dbReference type="InterPro" id="IPR035996">
    <property type="entry name" value="4pyrrol_Methylase_sf"/>
</dbReference>
<sequence>MVYFIATPIGNLKDISLRALEVLRGCDCVFCEDTRHSLKLLNHYEIKKPLYACHQFNERAAADKLISLAREGKQVAVVTDAGTPVISDPGNVLASAMREAGVEFTLIPGACAFVAALVLSAFPADRFSFIGFLRGKKSEKRALLQEYASDRGTLVIYSAPQDVDDDVALLFEAFGPRKAAAVREITKIHESVEYFGLETGLAGEKRGEYVLLVQGAEKSESPLNSLSVSEHVAHYAKQGMEQKEAFKRVAKDRGVSKSEIYREMITQKEEDS</sequence>
<dbReference type="RefSeq" id="WP_129224685.1">
    <property type="nucleotide sequence ID" value="NZ_SDOZ01000002.1"/>
</dbReference>
<dbReference type="EC" id="2.1.1.198" evidence="6"/>
<name>A0A4Q2KDZ8_9FIRM</name>
<dbReference type="PANTHER" id="PTHR46111:SF1">
    <property type="entry name" value="RIBOSOMAL RNA SMALL SUBUNIT METHYLTRANSFERASE I"/>
    <property type="match status" value="1"/>
</dbReference>
<comment type="subcellular location">
    <subcellularLocation>
        <location evidence="6">Cytoplasm</location>
    </subcellularLocation>
</comment>
<reference evidence="8 9" key="1">
    <citation type="journal article" date="2019" name="Gut">
        <title>Antibiotics-induced monodominance of a novel gut bacterial order.</title>
        <authorList>
            <person name="Hildebrand F."/>
            <person name="Moitinho-Silva L."/>
            <person name="Blasche S."/>
            <person name="Jahn M.T."/>
            <person name="Gossmann T.I."/>
            <person name="Heuerta-Cepas J."/>
            <person name="Hercog R."/>
            <person name="Luetge M."/>
            <person name="Bahram M."/>
            <person name="Pryszlak A."/>
            <person name="Alves R.J."/>
            <person name="Waszak S.M."/>
            <person name="Zhu A."/>
            <person name="Ye L."/>
            <person name="Costea P.I."/>
            <person name="Aalvink S."/>
            <person name="Belzer C."/>
            <person name="Forslund S.K."/>
            <person name="Sunagawa S."/>
            <person name="Hentschel U."/>
            <person name="Merten C."/>
            <person name="Patil K.R."/>
            <person name="Benes V."/>
            <person name="Bork P."/>
        </authorList>
    </citation>
    <scope>NUCLEOTIDE SEQUENCE [LARGE SCALE GENOMIC DNA]</scope>
    <source>
        <strain evidence="8 9">HDS1380</strain>
    </source>
</reference>
<dbReference type="InterPro" id="IPR014777">
    <property type="entry name" value="4pyrrole_Mease_sub1"/>
</dbReference>
<dbReference type="PANTHER" id="PTHR46111">
    <property type="entry name" value="RIBOSOMAL RNA SMALL SUBUNIT METHYLTRANSFERASE I"/>
    <property type="match status" value="1"/>
</dbReference>
<evidence type="ECO:0000256" key="1">
    <source>
        <dbReference type="ARBA" id="ARBA00022490"/>
    </source>
</evidence>
<comment type="caution">
    <text evidence="8">The sequence shown here is derived from an EMBL/GenBank/DDBJ whole genome shotgun (WGS) entry which is preliminary data.</text>
</comment>
<dbReference type="GO" id="GO:0005737">
    <property type="term" value="C:cytoplasm"/>
    <property type="evidence" value="ECO:0007669"/>
    <property type="project" value="UniProtKB-SubCell"/>
</dbReference>
<keyword evidence="1 6" id="KW-0963">Cytoplasm</keyword>
<dbReference type="CDD" id="cd11648">
    <property type="entry name" value="RsmI"/>
    <property type="match status" value="1"/>
</dbReference>
<accession>A0A4Q2KDZ8</accession>
<dbReference type="InterPro" id="IPR014776">
    <property type="entry name" value="4pyrrole_Mease_sub2"/>
</dbReference>
<dbReference type="OrthoDB" id="9809084at2"/>
<dbReference type="PIRSF" id="PIRSF005917">
    <property type="entry name" value="MTase_YraL"/>
    <property type="match status" value="1"/>
</dbReference>